<dbReference type="PANTHER" id="PTHR48106:SF8">
    <property type="entry name" value="OS02G0805600 PROTEIN"/>
    <property type="match status" value="1"/>
</dbReference>
<dbReference type="InterPro" id="IPR013154">
    <property type="entry name" value="ADH-like_N"/>
</dbReference>
<sequence length="325" mass="33311">MKAIGVDETTQDLQIIDIPTPEPGPGEVRIKVAAAAVNRADLMQRRGLYPPPPGASHILGLEVSGIVDSVGEGVTALKPGDEVCALLAGGGYAEYAVVAATQCLPIPAGVSLVDAAALPEVSCTVYSNVVTEAGLKAGETLLLHGGGSGIGTHGIQLGKALGATVAVTVGSEYKAQRCRELGADIVINYREQDFAEVLDGKADVILDIMGAKYLPGNVRALAPHGRLVIIGMQGGTEGTLNIAALLAKRGRVSATNLRGRPATGPNSKAAVVDGVVEHVWPLIAAGKVKPVISARLPYTDVEQAHALLDSPESIGKVLLVADQQA</sequence>
<dbReference type="Pfam" id="PF08240">
    <property type="entry name" value="ADH_N"/>
    <property type="match status" value="1"/>
</dbReference>
<dbReference type="KEGG" id="tpr:Tpau_4094"/>
<dbReference type="NCBIfam" id="TIGR02824">
    <property type="entry name" value="quinone_pig3"/>
    <property type="match status" value="1"/>
</dbReference>
<keyword evidence="5" id="KW-1185">Reference proteome</keyword>
<dbReference type="SMART" id="SM00829">
    <property type="entry name" value="PKS_ER"/>
    <property type="match status" value="1"/>
</dbReference>
<evidence type="ECO:0000256" key="1">
    <source>
        <dbReference type="ARBA" id="ARBA00022857"/>
    </source>
</evidence>
<reference evidence="4 5" key="2">
    <citation type="journal article" date="2011" name="Stand. Genomic Sci.">
        <title>Complete genome sequence of Tsukamurella paurometabola type strain (no. 33).</title>
        <authorList>
            <person name="Munk A.C."/>
            <person name="Lapidus A."/>
            <person name="Lucas S."/>
            <person name="Nolan M."/>
            <person name="Tice H."/>
            <person name="Cheng J.F."/>
            <person name="Del Rio T.G."/>
            <person name="Goodwin L."/>
            <person name="Pitluck S."/>
            <person name="Liolios K."/>
            <person name="Huntemann M."/>
            <person name="Ivanova N."/>
            <person name="Mavromatis K."/>
            <person name="Mikhailova N."/>
            <person name="Pati A."/>
            <person name="Chen A."/>
            <person name="Palaniappan K."/>
            <person name="Tapia R."/>
            <person name="Han C."/>
            <person name="Land M."/>
            <person name="Hauser L."/>
            <person name="Chang Y.J."/>
            <person name="Jeffries C.D."/>
            <person name="Brettin T."/>
            <person name="Yasawong M."/>
            <person name="Brambilla E.M."/>
            <person name="Rohde M."/>
            <person name="Sikorski J."/>
            <person name="Goker M."/>
            <person name="Detter J.C."/>
            <person name="Woyke T."/>
            <person name="Bristow J."/>
            <person name="Eisen J.A."/>
            <person name="Markowitz V."/>
            <person name="Hugenholtz P."/>
            <person name="Kyrpides N.C."/>
            <person name="Klenk H.P."/>
        </authorList>
    </citation>
    <scope>NUCLEOTIDE SEQUENCE [LARGE SCALE GENOMIC DNA]</scope>
    <source>
        <strain evidence="5">ATCC 8368 / DSM 20162 / CCUG 35730 / CIP 100753 / JCM 10117 / KCTC 9821 / NBRC 16120 / NCIMB 702349 / NCTC 13040</strain>
    </source>
</reference>
<dbReference type="RefSeq" id="WP_013128652.1">
    <property type="nucleotide sequence ID" value="NC_014158.1"/>
</dbReference>
<dbReference type="InterPro" id="IPR011032">
    <property type="entry name" value="GroES-like_sf"/>
</dbReference>
<dbReference type="Gene3D" id="3.40.50.720">
    <property type="entry name" value="NAD(P)-binding Rossmann-like Domain"/>
    <property type="match status" value="1"/>
</dbReference>
<evidence type="ECO:0000313" key="4">
    <source>
        <dbReference type="EMBL" id="ADG80663.1"/>
    </source>
</evidence>
<dbReference type="InterPro" id="IPR036291">
    <property type="entry name" value="NAD(P)-bd_dom_sf"/>
</dbReference>
<accession>D5UNG8</accession>
<reference evidence="5" key="1">
    <citation type="submission" date="2010-03" db="EMBL/GenBank/DDBJ databases">
        <title>The complete chromosome of Tsukamurella paurometabola DSM 20162.</title>
        <authorList>
            <consortium name="US DOE Joint Genome Institute (JGI-PGF)"/>
            <person name="Lucas S."/>
            <person name="Copeland A."/>
            <person name="Lapidus A."/>
            <person name="Glavina del Rio T."/>
            <person name="Dalin E."/>
            <person name="Tice H."/>
            <person name="Bruce D."/>
            <person name="Goodwin L."/>
            <person name="Pitluck S."/>
            <person name="Kyrpides N."/>
            <person name="Mavromatis K."/>
            <person name="Ivanova N."/>
            <person name="Mikhailova N."/>
            <person name="Munk A.C."/>
            <person name="Brettin T."/>
            <person name="Detter J.C."/>
            <person name="Tapia R."/>
            <person name="Han C."/>
            <person name="Larimer F."/>
            <person name="Land M."/>
            <person name="Hauser L."/>
            <person name="Markowitz V."/>
            <person name="Cheng J.-F."/>
            <person name="Hugenholtz P."/>
            <person name="Woyke T."/>
            <person name="Wu D."/>
            <person name="Jando M."/>
            <person name="Brambilla E."/>
            <person name="Klenk H.-P."/>
            <person name="Eisen J.A."/>
        </authorList>
    </citation>
    <scope>NUCLEOTIDE SEQUENCE [LARGE SCALE GENOMIC DNA]</scope>
    <source>
        <strain evidence="5">ATCC 8368 / DSM 20162 / CCUG 35730 / CIP 100753 / JCM 10117 / KCTC 9821 / NBRC 16120 / NCIMB 702349 / NCTC 13040</strain>
    </source>
</reference>
<dbReference type="AlphaFoldDB" id="D5UNG8"/>
<dbReference type="Pfam" id="PF13602">
    <property type="entry name" value="ADH_zinc_N_2"/>
    <property type="match status" value="1"/>
</dbReference>
<dbReference type="InterPro" id="IPR020843">
    <property type="entry name" value="ER"/>
</dbReference>
<proteinExistence type="predicted"/>
<gene>
    <name evidence="4" type="ordered locus">Tpau_4094</name>
</gene>
<dbReference type="EMBL" id="CP001966">
    <property type="protein sequence ID" value="ADG80663.1"/>
    <property type="molecule type" value="Genomic_DNA"/>
</dbReference>
<dbReference type="HOGENOM" id="CLU_026673_3_4_11"/>
<organism evidence="4 5">
    <name type="scientific">Tsukamurella paurometabola (strain ATCC 8368 / DSM 20162 / CCUG 35730 / CIP 100753 / JCM 10117 / KCTC 9821 / NBRC 16120 / NCIMB 702349 / NCTC 13040)</name>
    <name type="common">Corynebacterium paurometabolum</name>
    <dbReference type="NCBI Taxonomy" id="521096"/>
    <lineage>
        <taxon>Bacteria</taxon>
        <taxon>Bacillati</taxon>
        <taxon>Actinomycetota</taxon>
        <taxon>Actinomycetes</taxon>
        <taxon>Mycobacteriales</taxon>
        <taxon>Tsukamurellaceae</taxon>
        <taxon>Tsukamurella</taxon>
    </lineage>
</organism>
<dbReference type="Proteomes" id="UP000001213">
    <property type="component" value="Chromosome"/>
</dbReference>
<dbReference type="eggNOG" id="COG0604">
    <property type="taxonomic scope" value="Bacteria"/>
</dbReference>
<protein>
    <submittedName>
        <fullName evidence="4">NAD(P)H quinone oxidoreductase, PIG3 family</fullName>
    </submittedName>
</protein>
<name>D5UNG8_TSUPD</name>
<dbReference type="SUPFAM" id="SSF51735">
    <property type="entry name" value="NAD(P)-binding Rossmann-fold domains"/>
    <property type="match status" value="1"/>
</dbReference>
<dbReference type="STRING" id="521096.Tpau_4094"/>
<dbReference type="CDD" id="cd05276">
    <property type="entry name" value="p53_inducible_oxidoreductase"/>
    <property type="match status" value="1"/>
</dbReference>
<evidence type="ECO:0000313" key="5">
    <source>
        <dbReference type="Proteomes" id="UP000001213"/>
    </source>
</evidence>
<evidence type="ECO:0000259" key="3">
    <source>
        <dbReference type="SMART" id="SM00829"/>
    </source>
</evidence>
<dbReference type="SUPFAM" id="SSF50129">
    <property type="entry name" value="GroES-like"/>
    <property type="match status" value="1"/>
</dbReference>
<keyword evidence="1" id="KW-0521">NADP</keyword>
<dbReference type="InterPro" id="IPR014189">
    <property type="entry name" value="Quinone_OxRdtase_PIG3"/>
</dbReference>
<dbReference type="GO" id="GO:0016651">
    <property type="term" value="F:oxidoreductase activity, acting on NAD(P)H"/>
    <property type="evidence" value="ECO:0007669"/>
    <property type="project" value="TreeGrafter"/>
</dbReference>
<keyword evidence="2" id="KW-0560">Oxidoreductase</keyword>
<evidence type="ECO:0000256" key="2">
    <source>
        <dbReference type="ARBA" id="ARBA00023002"/>
    </source>
</evidence>
<feature type="domain" description="Enoyl reductase (ER)" evidence="3">
    <location>
        <begin position="8"/>
        <end position="319"/>
    </location>
</feature>
<dbReference type="PANTHER" id="PTHR48106">
    <property type="entry name" value="QUINONE OXIDOREDUCTASE PIG3-RELATED"/>
    <property type="match status" value="1"/>
</dbReference>
<dbReference type="GO" id="GO:0070402">
    <property type="term" value="F:NADPH binding"/>
    <property type="evidence" value="ECO:0007669"/>
    <property type="project" value="TreeGrafter"/>
</dbReference>
<dbReference type="Gene3D" id="3.90.180.10">
    <property type="entry name" value="Medium-chain alcohol dehydrogenases, catalytic domain"/>
    <property type="match status" value="1"/>
</dbReference>